<keyword evidence="12" id="KW-0902">Two-component regulatory system</keyword>
<evidence type="ECO:0000259" key="15">
    <source>
        <dbReference type="PROSITE" id="PS50109"/>
    </source>
</evidence>
<dbReference type="EMBL" id="NRPP01000008">
    <property type="protein sequence ID" value="TFJ27796.1"/>
    <property type="molecule type" value="Genomic_DNA"/>
</dbReference>
<dbReference type="InterPro" id="IPR005467">
    <property type="entry name" value="His_kinase_dom"/>
</dbReference>
<dbReference type="Gene3D" id="1.10.287.130">
    <property type="match status" value="1"/>
</dbReference>
<evidence type="ECO:0000313" key="18">
    <source>
        <dbReference type="Proteomes" id="UP000297938"/>
    </source>
</evidence>
<dbReference type="SMART" id="SM00387">
    <property type="entry name" value="HATPase_c"/>
    <property type="match status" value="1"/>
</dbReference>
<evidence type="ECO:0000256" key="10">
    <source>
        <dbReference type="ARBA" id="ARBA00022840"/>
    </source>
</evidence>
<protein>
    <recommendedName>
        <fullName evidence="3">histidine kinase</fullName>
        <ecNumber evidence="3">2.7.13.3</ecNumber>
    </recommendedName>
</protein>
<dbReference type="Gene3D" id="3.30.565.10">
    <property type="entry name" value="Histidine kinase-like ATPase, C-terminal domain"/>
    <property type="match status" value="1"/>
</dbReference>
<comment type="subcellular location">
    <subcellularLocation>
        <location evidence="2">Cell membrane</location>
        <topology evidence="2">Multi-pass membrane protein</topology>
    </subcellularLocation>
</comment>
<feature type="transmembrane region" description="Helical" evidence="14">
    <location>
        <begin position="12"/>
        <end position="34"/>
    </location>
</feature>
<dbReference type="SUPFAM" id="SSF55874">
    <property type="entry name" value="ATPase domain of HSP90 chaperone/DNA topoisomerase II/histidine kinase"/>
    <property type="match status" value="1"/>
</dbReference>
<evidence type="ECO:0000256" key="2">
    <source>
        <dbReference type="ARBA" id="ARBA00004651"/>
    </source>
</evidence>
<evidence type="ECO:0000256" key="8">
    <source>
        <dbReference type="ARBA" id="ARBA00022741"/>
    </source>
</evidence>
<evidence type="ECO:0000256" key="13">
    <source>
        <dbReference type="ARBA" id="ARBA00023136"/>
    </source>
</evidence>
<evidence type="ECO:0000256" key="12">
    <source>
        <dbReference type="ARBA" id="ARBA00023012"/>
    </source>
</evidence>
<keyword evidence="5" id="KW-0597">Phosphoprotein</keyword>
<dbReference type="Pfam" id="PF02518">
    <property type="entry name" value="HATPase_c"/>
    <property type="match status" value="1"/>
</dbReference>
<dbReference type="GO" id="GO:0000155">
    <property type="term" value="F:phosphorelay sensor kinase activity"/>
    <property type="evidence" value="ECO:0007669"/>
    <property type="project" value="InterPro"/>
</dbReference>
<keyword evidence="10" id="KW-0067">ATP-binding</keyword>
<evidence type="ECO:0000256" key="4">
    <source>
        <dbReference type="ARBA" id="ARBA00022475"/>
    </source>
</evidence>
<dbReference type="SMART" id="SM00304">
    <property type="entry name" value="HAMP"/>
    <property type="match status" value="1"/>
</dbReference>
<dbReference type="SMART" id="SM00388">
    <property type="entry name" value="HisKA"/>
    <property type="match status" value="1"/>
</dbReference>
<dbReference type="Gene3D" id="6.10.340.10">
    <property type="match status" value="1"/>
</dbReference>
<dbReference type="InterPro" id="IPR036890">
    <property type="entry name" value="HATPase_C_sf"/>
</dbReference>
<keyword evidence="4" id="KW-1003">Cell membrane</keyword>
<comment type="caution">
    <text evidence="17">The sequence shown here is derived from an EMBL/GenBank/DDBJ whole genome shotgun (WGS) entry which is preliminary data.</text>
</comment>
<accession>A0A7Z8CZ80</accession>
<evidence type="ECO:0000256" key="6">
    <source>
        <dbReference type="ARBA" id="ARBA00022679"/>
    </source>
</evidence>
<dbReference type="AlphaFoldDB" id="A0A7Z8CZ80"/>
<feature type="domain" description="Histidine kinase" evidence="15">
    <location>
        <begin position="257"/>
        <end position="449"/>
    </location>
</feature>
<dbReference type="PANTHER" id="PTHR45528:SF1">
    <property type="entry name" value="SENSOR HISTIDINE KINASE CPXA"/>
    <property type="match status" value="1"/>
</dbReference>
<dbReference type="InterPro" id="IPR050398">
    <property type="entry name" value="HssS/ArlS-like"/>
</dbReference>
<keyword evidence="9 17" id="KW-0418">Kinase</keyword>
<dbReference type="GO" id="GO:0005886">
    <property type="term" value="C:plasma membrane"/>
    <property type="evidence" value="ECO:0007669"/>
    <property type="project" value="UniProtKB-SubCell"/>
</dbReference>
<organism evidence="17 18">
    <name type="scientific">Carnobacterium divergens</name>
    <name type="common">Lactobacillus divergens</name>
    <dbReference type="NCBI Taxonomy" id="2748"/>
    <lineage>
        <taxon>Bacteria</taxon>
        <taxon>Bacillati</taxon>
        <taxon>Bacillota</taxon>
        <taxon>Bacilli</taxon>
        <taxon>Lactobacillales</taxon>
        <taxon>Carnobacteriaceae</taxon>
        <taxon>Carnobacterium</taxon>
    </lineage>
</organism>
<keyword evidence="11 14" id="KW-1133">Transmembrane helix</keyword>
<reference evidence="17 18" key="1">
    <citation type="journal article" date="2018" name="Int. J. Food Microbiol.">
        <title>Growth of Carnobacterium spp. isolated from chilled vacuum-packaged meat under relevant acidic conditions.</title>
        <authorList>
            <person name="Zhang P."/>
            <person name="Badoni M."/>
            <person name="Ganzle M."/>
            <person name="Yang X."/>
        </authorList>
    </citation>
    <scope>NUCLEOTIDE SEQUENCE [LARGE SCALE GENOMIC DNA]</scope>
    <source>
        <strain evidence="17 18">B2</strain>
    </source>
</reference>
<dbReference type="InterPro" id="IPR036097">
    <property type="entry name" value="HisK_dim/P_sf"/>
</dbReference>
<dbReference type="InterPro" id="IPR003594">
    <property type="entry name" value="HATPase_dom"/>
</dbReference>
<evidence type="ECO:0000256" key="14">
    <source>
        <dbReference type="SAM" id="Phobius"/>
    </source>
</evidence>
<name>A0A7Z8CZ80_CARDV</name>
<keyword evidence="13 14" id="KW-0472">Membrane</keyword>
<proteinExistence type="predicted"/>
<dbReference type="SUPFAM" id="SSF47384">
    <property type="entry name" value="Homodimeric domain of signal transducing histidine kinase"/>
    <property type="match status" value="1"/>
</dbReference>
<dbReference type="CDD" id="cd00082">
    <property type="entry name" value="HisKA"/>
    <property type="match status" value="1"/>
</dbReference>
<dbReference type="InterPro" id="IPR003660">
    <property type="entry name" value="HAMP_dom"/>
</dbReference>
<dbReference type="EC" id="2.7.13.3" evidence="3"/>
<keyword evidence="7 14" id="KW-0812">Transmembrane</keyword>
<dbReference type="CDD" id="cd06225">
    <property type="entry name" value="HAMP"/>
    <property type="match status" value="1"/>
</dbReference>
<feature type="domain" description="HAMP" evidence="16">
    <location>
        <begin position="191"/>
        <end position="242"/>
    </location>
</feature>
<dbReference type="GO" id="GO:0005524">
    <property type="term" value="F:ATP binding"/>
    <property type="evidence" value="ECO:0007669"/>
    <property type="project" value="UniProtKB-KW"/>
</dbReference>
<evidence type="ECO:0000256" key="1">
    <source>
        <dbReference type="ARBA" id="ARBA00000085"/>
    </source>
</evidence>
<evidence type="ECO:0000256" key="9">
    <source>
        <dbReference type="ARBA" id="ARBA00022777"/>
    </source>
</evidence>
<keyword evidence="8" id="KW-0547">Nucleotide-binding</keyword>
<dbReference type="PROSITE" id="PS50109">
    <property type="entry name" value="HIS_KIN"/>
    <property type="match status" value="1"/>
</dbReference>
<sequence>MKMNFKKISTTLTVTLSSILIASFILMFLLNTLILPHYYFSKMEDKVSQVMTSIKALPDTKRTTDALNQLENTQQVTILKLKNDPAHIDEFNEALNTQLNRKRVALNRFWITEDTLNQLQKSPSSIQRNFDQGKQKSSFLVEMAMIKDTFYLVGVSTVDFTETVEIINTFNLISLSVTLLIIIVLIYFSAKKITDPLVKLKTIAEEISTLTFVTTTDIPSNEIGELAISINKMSHALARYQQNLLATNKQLKQFTADLTHELKTPIAVIKAYGSGIEDGLDDGTYLSVILQQTQRLNEIVDQMLTYAKLESQPIQKTSLQLSECWNQSVMALTPMMKKEQLLLLEAKTDHPLPAIEADPALIKRVFDNLLTNSIKYTTDKEIQVTWRETATLIEFSISNQTNLPTGFDVDKLWEAFYVYEKSRNKDLSGTGLGLPIVKSIMEEHGFSIEAKLVHHLLVFTLTFHKNETKNR</sequence>
<dbReference type="Proteomes" id="UP000297938">
    <property type="component" value="Unassembled WGS sequence"/>
</dbReference>
<keyword evidence="6" id="KW-0808">Transferase</keyword>
<evidence type="ECO:0000256" key="3">
    <source>
        <dbReference type="ARBA" id="ARBA00012438"/>
    </source>
</evidence>
<dbReference type="Pfam" id="PF00512">
    <property type="entry name" value="HisKA"/>
    <property type="match status" value="1"/>
</dbReference>
<evidence type="ECO:0000256" key="7">
    <source>
        <dbReference type="ARBA" id="ARBA00022692"/>
    </source>
</evidence>
<evidence type="ECO:0000313" key="17">
    <source>
        <dbReference type="EMBL" id="TFJ27796.1"/>
    </source>
</evidence>
<dbReference type="PANTHER" id="PTHR45528">
    <property type="entry name" value="SENSOR HISTIDINE KINASE CPXA"/>
    <property type="match status" value="1"/>
</dbReference>
<gene>
    <name evidence="17" type="ORF">CKN69_04490</name>
</gene>
<comment type="catalytic activity">
    <reaction evidence="1">
        <text>ATP + protein L-histidine = ADP + protein N-phospho-L-histidine.</text>
        <dbReference type="EC" id="2.7.13.3"/>
    </reaction>
</comment>
<evidence type="ECO:0000259" key="16">
    <source>
        <dbReference type="PROSITE" id="PS50885"/>
    </source>
</evidence>
<dbReference type="InterPro" id="IPR003661">
    <property type="entry name" value="HisK_dim/P_dom"/>
</dbReference>
<evidence type="ECO:0000256" key="11">
    <source>
        <dbReference type="ARBA" id="ARBA00022989"/>
    </source>
</evidence>
<dbReference type="PROSITE" id="PS50885">
    <property type="entry name" value="HAMP"/>
    <property type="match status" value="1"/>
</dbReference>
<feature type="transmembrane region" description="Helical" evidence="14">
    <location>
        <begin position="170"/>
        <end position="190"/>
    </location>
</feature>
<evidence type="ECO:0000256" key="5">
    <source>
        <dbReference type="ARBA" id="ARBA00022553"/>
    </source>
</evidence>